<feature type="compositionally biased region" description="Basic residues" evidence="3">
    <location>
        <begin position="396"/>
        <end position="408"/>
    </location>
</feature>
<evidence type="ECO:0000256" key="3">
    <source>
        <dbReference type="SAM" id="MobiDB-lite"/>
    </source>
</evidence>
<feature type="compositionally biased region" description="Polar residues" evidence="3">
    <location>
        <begin position="378"/>
        <end position="393"/>
    </location>
</feature>
<evidence type="ECO:0000256" key="2">
    <source>
        <dbReference type="ARBA" id="ARBA00023187"/>
    </source>
</evidence>
<dbReference type="OrthoDB" id="10070965at2759"/>
<keyword evidence="2" id="KW-0508">mRNA splicing</keyword>
<proteinExistence type="predicted"/>
<feature type="compositionally biased region" description="Basic residues" evidence="3">
    <location>
        <begin position="430"/>
        <end position="499"/>
    </location>
</feature>
<dbReference type="Proteomes" id="UP000749559">
    <property type="component" value="Unassembled WGS sequence"/>
</dbReference>
<dbReference type="PANTHER" id="PTHR13161">
    <property type="entry name" value="SPLICING FACTOR SUPPRESSOR OF WHITE APRICOT"/>
    <property type="match status" value="1"/>
</dbReference>
<protein>
    <submittedName>
        <fullName evidence="4">Uncharacterized protein</fullName>
    </submittedName>
</protein>
<feature type="non-terminal residue" evidence="4">
    <location>
        <position position="638"/>
    </location>
</feature>
<dbReference type="GO" id="GO:0006397">
    <property type="term" value="P:mRNA processing"/>
    <property type="evidence" value="ECO:0007669"/>
    <property type="project" value="UniProtKB-KW"/>
</dbReference>
<evidence type="ECO:0000256" key="1">
    <source>
        <dbReference type="ARBA" id="ARBA00022664"/>
    </source>
</evidence>
<feature type="compositionally biased region" description="Basic and acidic residues" evidence="3">
    <location>
        <begin position="539"/>
        <end position="554"/>
    </location>
</feature>
<organism evidence="4 5">
    <name type="scientific">Owenia fusiformis</name>
    <name type="common">Polychaete worm</name>
    <dbReference type="NCBI Taxonomy" id="6347"/>
    <lineage>
        <taxon>Eukaryota</taxon>
        <taxon>Metazoa</taxon>
        <taxon>Spiralia</taxon>
        <taxon>Lophotrochozoa</taxon>
        <taxon>Annelida</taxon>
        <taxon>Polychaeta</taxon>
        <taxon>Sedentaria</taxon>
        <taxon>Canalipalpata</taxon>
        <taxon>Sabellida</taxon>
        <taxon>Oweniida</taxon>
        <taxon>Oweniidae</taxon>
        <taxon>Owenia</taxon>
    </lineage>
</organism>
<feature type="compositionally biased region" description="Basic and acidic residues" evidence="3">
    <location>
        <begin position="568"/>
        <end position="632"/>
    </location>
</feature>
<sequence>MWHEARRQERKIRGMMVDYKRRAERRRDYYERIKADPSIFLRVYGRPAKINLDPAVAIAAESPKSMMPWQGDTSNMIDRFDVRSSLDIIPEYKRTPSHQSEEEEKEEHRCNYERYRTLVQNEYDGVTQEQWLHQLHLDEQFGATDIDVAKEKEEEKKKLAVNKAAIGFTYEDSTPVEKKKSKKTEKGLKDDSDEEESSSGSDSDSDSDLEFDLDINVDVDELTQDQIDVLNSSGTMFGLGETDYIDFLKKDKRDTEEFKLAKMVEEEKAQFSGRKSRRERRAYKEKQLMNRKFSPPSYAARDSPEYKPYNKRASKSRSRSRSYSPPRANPVYITSFGHDSDGEGGGIMQGPCLPNQIMPVGPQLPNVGPQLPKVEPQLPSSAQGPSLPENNPIRSRLSRSRSRNRSRSRSWSSRSSSRSRSRSRSYSSRSRSRSYSRSRSRSRNRSRSYRRSHSRSRTGRSRSRDRYRRSRSRDRYRYSRSRSRSRSREKKVPIKRYRRPSLSSGSDNEVEVSSYRDRQLKTNTDISKSKPSYGSTLGIKRETSDKGAKLTHAEKLKRKMQAALNKQYKSDKKTQEKKVMMKERQRMDREDEIRSSAMEMRKRERERRHRDALERERLESEQMKQSHSENRQRKSSPR</sequence>
<dbReference type="EMBL" id="CAIIXF020000008">
    <property type="protein sequence ID" value="CAH1793228.1"/>
    <property type="molecule type" value="Genomic_DNA"/>
</dbReference>
<dbReference type="GO" id="GO:0008380">
    <property type="term" value="P:RNA splicing"/>
    <property type="evidence" value="ECO:0007669"/>
    <property type="project" value="UniProtKB-KW"/>
</dbReference>
<keyword evidence="1" id="KW-0507">mRNA processing</keyword>
<feature type="region of interest" description="Disordered" evidence="3">
    <location>
        <begin position="264"/>
        <end position="638"/>
    </location>
</feature>
<reference evidence="4" key="1">
    <citation type="submission" date="2022-03" db="EMBL/GenBank/DDBJ databases">
        <authorList>
            <person name="Martin C."/>
        </authorList>
    </citation>
    <scope>NUCLEOTIDE SEQUENCE</scope>
</reference>
<dbReference type="PANTHER" id="PTHR13161:SF4">
    <property type="entry name" value="CLK4-ASSOCIATING SERINE_ARGININE RICH PROTEIN"/>
    <property type="match status" value="1"/>
</dbReference>
<name>A0A8J1UMW9_OWEFU</name>
<accession>A0A8J1UMW9</accession>
<comment type="caution">
    <text evidence="4">The sequence shown here is derived from an EMBL/GenBank/DDBJ whole genome shotgun (WGS) entry which is preliminary data.</text>
</comment>
<evidence type="ECO:0000313" key="4">
    <source>
        <dbReference type="EMBL" id="CAH1793228.1"/>
    </source>
</evidence>
<gene>
    <name evidence="4" type="ORF">OFUS_LOCUS18106</name>
</gene>
<dbReference type="Pfam" id="PF09750">
    <property type="entry name" value="DRY_EERY"/>
    <property type="match status" value="1"/>
</dbReference>
<feature type="region of interest" description="Disordered" evidence="3">
    <location>
        <begin position="174"/>
        <end position="210"/>
    </location>
</feature>
<feature type="compositionally biased region" description="Basic residues" evidence="3">
    <location>
        <begin position="309"/>
        <end position="320"/>
    </location>
</feature>
<dbReference type="AlphaFoldDB" id="A0A8J1UMW9"/>
<dbReference type="InterPro" id="IPR019147">
    <property type="entry name" value="SWAP_N_domain"/>
</dbReference>
<keyword evidence="5" id="KW-1185">Reference proteome</keyword>
<dbReference type="InterPro" id="IPR040397">
    <property type="entry name" value="SWAP"/>
</dbReference>
<feature type="compositionally biased region" description="Polar residues" evidence="3">
    <location>
        <begin position="521"/>
        <end position="535"/>
    </location>
</feature>
<dbReference type="SMART" id="SM01141">
    <property type="entry name" value="DRY_EERY"/>
    <property type="match status" value="1"/>
</dbReference>
<feature type="compositionally biased region" description="Acidic residues" evidence="3">
    <location>
        <begin position="191"/>
        <end position="210"/>
    </location>
</feature>
<evidence type="ECO:0000313" key="5">
    <source>
        <dbReference type="Proteomes" id="UP000749559"/>
    </source>
</evidence>